<evidence type="ECO:0000256" key="5">
    <source>
        <dbReference type="ARBA" id="ARBA00023136"/>
    </source>
</evidence>
<feature type="transmembrane region" description="Helical" evidence="6">
    <location>
        <begin position="150"/>
        <end position="169"/>
    </location>
</feature>
<feature type="transmembrane region" description="Helical" evidence="6">
    <location>
        <begin position="40"/>
        <end position="59"/>
    </location>
</feature>
<dbReference type="NCBIfam" id="TIGR00374">
    <property type="entry name" value="flippase-like domain"/>
    <property type="match status" value="1"/>
</dbReference>
<comment type="caution">
    <text evidence="7">The sequence shown here is derived from an EMBL/GenBank/DDBJ whole genome shotgun (WGS) entry which is preliminary data.</text>
</comment>
<dbReference type="AlphaFoldDB" id="W4M747"/>
<feature type="transmembrane region" description="Helical" evidence="6">
    <location>
        <begin position="79"/>
        <end position="103"/>
    </location>
</feature>
<evidence type="ECO:0000256" key="1">
    <source>
        <dbReference type="ARBA" id="ARBA00004651"/>
    </source>
</evidence>
<dbReference type="PANTHER" id="PTHR40277:SF1">
    <property type="entry name" value="BLL5419 PROTEIN"/>
    <property type="match status" value="1"/>
</dbReference>
<keyword evidence="5 6" id="KW-0472">Membrane</keyword>
<sequence>MSKRALSISLKIGVSTALLAYCFSRVGWHDLWAEIAGANVLFLGLYIGVSFLATIASSFKWHVLSTAHGLSASRSKLTLLYMVGYFFNNILPTSIGGDVVRAYELGKTDGKQTEAMASVFMERFTGLTALIIFAGVAVAIDPHFLGDIKLTVALAAVCVAYLGVIALVFQRTILQVLQQRLQWALAQRILRKLQKLQEAILLYRHQWRALLVSMLYSFAFYLVSVWIVYTGCLTFGAAPNLTALFLVVPIMHILFMIPISLGGIGLQEWAYTAVLGMIGVSGAIGLSVALLYRARTILFGLIGGALYPLCSRAWPVSDRESASTVPMQAEERIRTE</sequence>
<feature type="transmembrane region" description="Helical" evidence="6">
    <location>
        <begin position="209"/>
        <end position="229"/>
    </location>
</feature>
<evidence type="ECO:0000256" key="2">
    <source>
        <dbReference type="ARBA" id="ARBA00022475"/>
    </source>
</evidence>
<keyword evidence="2" id="KW-1003">Cell membrane</keyword>
<protein>
    <recommendedName>
        <fullName evidence="9">Flippase-like domain-containing protein</fullName>
    </recommendedName>
</protein>
<comment type="subcellular location">
    <subcellularLocation>
        <location evidence="1">Cell membrane</location>
        <topology evidence="1">Multi-pass membrane protein</topology>
    </subcellularLocation>
</comment>
<keyword evidence="8" id="KW-1185">Reference proteome</keyword>
<dbReference type="EMBL" id="AZHX01000767">
    <property type="protein sequence ID" value="ETX06174.1"/>
    <property type="molecule type" value="Genomic_DNA"/>
</dbReference>
<proteinExistence type="predicted"/>
<dbReference type="Pfam" id="PF03706">
    <property type="entry name" value="LPG_synthase_TM"/>
    <property type="match status" value="1"/>
</dbReference>
<dbReference type="PANTHER" id="PTHR40277">
    <property type="entry name" value="BLL5419 PROTEIN"/>
    <property type="match status" value="1"/>
</dbReference>
<evidence type="ECO:0000313" key="7">
    <source>
        <dbReference type="EMBL" id="ETX06174.1"/>
    </source>
</evidence>
<evidence type="ECO:0000256" key="4">
    <source>
        <dbReference type="ARBA" id="ARBA00022989"/>
    </source>
</evidence>
<dbReference type="Proteomes" id="UP000019140">
    <property type="component" value="Unassembled WGS sequence"/>
</dbReference>
<dbReference type="InterPro" id="IPR022791">
    <property type="entry name" value="L-PG_synthase/AglD"/>
</dbReference>
<evidence type="ECO:0008006" key="9">
    <source>
        <dbReference type="Google" id="ProtNLM"/>
    </source>
</evidence>
<evidence type="ECO:0000256" key="6">
    <source>
        <dbReference type="SAM" id="Phobius"/>
    </source>
</evidence>
<feature type="transmembrane region" description="Helical" evidence="6">
    <location>
        <begin position="124"/>
        <end position="144"/>
    </location>
</feature>
<keyword evidence="3 6" id="KW-0812">Transmembrane</keyword>
<gene>
    <name evidence="7" type="ORF">ETSY2_18685</name>
</gene>
<dbReference type="GO" id="GO:0005886">
    <property type="term" value="C:plasma membrane"/>
    <property type="evidence" value="ECO:0007669"/>
    <property type="project" value="UniProtKB-SubCell"/>
</dbReference>
<feature type="transmembrane region" description="Helical" evidence="6">
    <location>
        <begin position="6"/>
        <end position="28"/>
    </location>
</feature>
<dbReference type="HOGENOM" id="CLU_048072_2_0_7"/>
<accession>W4M747</accession>
<organism evidence="7 8">
    <name type="scientific">Candidatus Entotheonella gemina</name>
    <dbReference type="NCBI Taxonomy" id="1429439"/>
    <lineage>
        <taxon>Bacteria</taxon>
        <taxon>Pseudomonadati</taxon>
        <taxon>Nitrospinota/Tectimicrobiota group</taxon>
        <taxon>Candidatus Tectimicrobiota</taxon>
        <taxon>Candidatus Entotheonellia</taxon>
        <taxon>Candidatus Entotheonellales</taxon>
        <taxon>Candidatus Entotheonellaceae</taxon>
        <taxon>Candidatus Entotheonella</taxon>
    </lineage>
</organism>
<name>W4M747_9BACT</name>
<evidence type="ECO:0000313" key="8">
    <source>
        <dbReference type="Proteomes" id="UP000019140"/>
    </source>
</evidence>
<feature type="transmembrane region" description="Helical" evidence="6">
    <location>
        <begin position="269"/>
        <end position="291"/>
    </location>
</feature>
<feature type="transmembrane region" description="Helical" evidence="6">
    <location>
        <begin position="241"/>
        <end position="262"/>
    </location>
</feature>
<evidence type="ECO:0000256" key="3">
    <source>
        <dbReference type="ARBA" id="ARBA00022692"/>
    </source>
</evidence>
<keyword evidence="4 6" id="KW-1133">Transmembrane helix</keyword>
<reference evidence="7 8" key="1">
    <citation type="journal article" date="2014" name="Nature">
        <title>An environmental bacterial taxon with a large and distinct metabolic repertoire.</title>
        <authorList>
            <person name="Wilson M.C."/>
            <person name="Mori T."/>
            <person name="Ruckert C."/>
            <person name="Uria A.R."/>
            <person name="Helf M.J."/>
            <person name="Takada K."/>
            <person name="Gernert C."/>
            <person name="Steffens U.A."/>
            <person name="Heycke N."/>
            <person name="Schmitt S."/>
            <person name="Rinke C."/>
            <person name="Helfrich E.J."/>
            <person name="Brachmann A.O."/>
            <person name="Gurgui C."/>
            <person name="Wakimoto T."/>
            <person name="Kracht M."/>
            <person name="Crusemann M."/>
            <person name="Hentschel U."/>
            <person name="Abe I."/>
            <person name="Matsunaga S."/>
            <person name="Kalinowski J."/>
            <person name="Takeyama H."/>
            <person name="Piel J."/>
        </authorList>
    </citation>
    <scope>NUCLEOTIDE SEQUENCE [LARGE SCALE GENOMIC DNA]</scope>
    <source>
        <strain evidence="8">TSY2</strain>
    </source>
</reference>